<evidence type="ECO:0000259" key="6">
    <source>
        <dbReference type="Pfam" id="PF01509"/>
    </source>
</evidence>
<dbReference type="GO" id="GO:0031119">
    <property type="term" value="P:tRNA pseudouridine synthesis"/>
    <property type="evidence" value="ECO:0007669"/>
    <property type="project" value="UniProtKB-UniRule"/>
</dbReference>
<evidence type="ECO:0000256" key="4">
    <source>
        <dbReference type="ARBA" id="ARBA00023235"/>
    </source>
</evidence>
<keyword evidence="4 5" id="KW-0413">Isomerase</keyword>
<dbReference type="GO" id="GO:0160148">
    <property type="term" value="F:tRNA pseudouridine(55) synthase activity"/>
    <property type="evidence" value="ECO:0007669"/>
    <property type="project" value="UniProtKB-EC"/>
</dbReference>
<dbReference type="InterPro" id="IPR032819">
    <property type="entry name" value="TruB_C"/>
</dbReference>
<dbReference type="Proteomes" id="UP000236488">
    <property type="component" value="Unassembled WGS sequence"/>
</dbReference>
<dbReference type="Gene3D" id="3.30.2350.10">
    <property type="entry name" value="Pseudouridine synthase"/>
    <property type="match status" value="1"/>
</dbReference>
<comment type="catalytic activity">
    <reaction evidence="1 5">
        <text>uridine(55) in tRNA = pseudouridine(55) in tRNA</text>
        <dbReference type="Rhea" id="RHEA:42532"/>
        <dbReference type="Rhea" id="RHEA-COMP:10101"/>
        <dbReference type="Rhea" id="RHEA-COMP:10102"/>
        <dbReference type="ChEBI" id="CHEBI:65314"/>
        <dbReference type="ChEBI" id="CHEBI:65315"/>
        <dbReference type="EC" id="5.4.99.25"/>
    </reaction>
</comment>
<feature type="domain" description="Pseudouridine synthase II N-terminal" evidence="6">
    <location>
        <begin position="33"/>
        <end position="190"/>
    </location>
</feature>
<protein>
    <recommendedName>
        <fullName evidence="5">tRNA pseudouridine synthase B</fullName>
        <ecNumber evidence="5">5.4.99.25</ecNumber>
    </recommendedName>
    <alternativeName>
        <fullName evidence="5">tRNA pseudouridine(55) synthase</fullName>
        <shortName evidence="5">Psi55 synthase</shortName>
    </alternativeName>
    <alternativeName>
        <fullName evidence="5">tRNA pseudouridylate synthase</fullName>
    </alternativeName>
    <alternativeName>
        <fullName evidence="5">tRNA-uridine isomerase</fullName>
    </alternativeName>
</protein>
<evidence type="ECO:0000256" key="1">
    <source>
        <dbReference type="ARBA" id="ARBA00000385"/>
    </source>
</evidence>
<accession>A0A2K2U835</accession>
<comment type="function">
    <text evidence="5">Responsible for synthesis of pseudouridine from uracil-55 in the psi GC loop of transfer RNAs.</text>
</comment>
<dbReference type="GO" id="GO:0003723">
    <property type="term" value="F:RNA binding"/>
    <property type="evidence" value="ECO:0007669"/>
    <property type="project" value="InterPro"/>
</dbReference>
<dbReference type="PANTHER" id="PTHR13767:SF2">
    <property type="entry name" value="PSEUDOURIDYLATE SYNTHASE TRUB1"/>
    <property type="match status" value="1"/>
</dbReference>
<dbReference type="GO" id="GO:1990481">
    <property type="term" value="P:mRNA pseudouridine synthesis"/>
    <property type="evidence" value="ECO:0007669"/>
    <property type="project" value="TreeGrafter"/>
</dbReference>
<dbReference type="InterPro" id="IPR020103">
    <property type="entry name" value="PsdUridine_synth_cat_dom_sf"/>
</dbReference>
<reference evidence="8 9" key="1">
    <citation type="journal article" date="2018" name="Int. J. Syst. Evol. Microbiol.">
        <title>Rubneribacter badeniensis gen. nov., sp. nov. and Enteroscipio rubneri gen. nov., sp. nov., new members of the Eggerthellaceae isolated from human faeces.</title>
        <authorList>
            <person name="Danylec N."/>
            <person name="Gobl A."/>
            <person name="Stoll D.A."/>
            <person name="Hetzer B."/>
            <person name="Kulling S.E."/>
            <person name="Huch M."/>
        </authorList>
    </citation>
    <scope>NUCLEOTIDE SEQUENCE [LARGE SCALE GENOMIC DNA]</scope>
    <source>
        <strain evidence="8 9">ResAG-85</strain>
    </source>
</reference>
<keyword evidence="9" id="KW-1185">Reference proteome</keyword>
<proteinExistence type="inferred from homology"/>
<dbReference type="SUPFAM" id="SSF55120">
    <property type="entry name" value="Pseudouridine synthase"/>
    <property type="match status" value="1"/>
</dbReference>
<gene>
    <name evidence="5 8" type="primary">truB</name>
    <name evidence="8" type="ORF">C2L80_00895</name>
</gene>
<dbReference type="Pfam" id="PF01509">
    <property type="entry name" value="TruB_N"/>
    <property type="match status" value="1"/>
</dbReference>
<dbReference type="HAMAP" id="MF_01080">
    <property type="entry name" value="TruB_bact"/>
    <property type="match status" value="1"/>
</dbReference>
<evidence type="ECO:0000256" key="5">
    <source>
        <dbReference type="HAMAP-Rule" id="MF_01080"/>
    </source>
</evidence>
<dbReference type="InterPro" id="IPR002501">
    <property type="entry name" value="PsdUridine_synth_N"/>
</dbReference>
<evidence type="ECO:0000313" key="9">
    <source>
        <dbReference type="Proteomes" id="UP000236488"/>
    </source>
</evidence>
<evidence type="ECO:0000259" key="7">
    <source>
        <dbReference type="Pfam" id="PF16198"/>
    </source>
</evidence>
<sequence>MPLVRRGTSGLSLVVGVNKPAGMSSHDVVNRCRRIFGERRVGHTGTLDPMATGVLPVCVGPATRLGAYLTGHDKRYRVRIAFGAGTDTDDAEGRVLRTAPVPACVLDPEFARAFVAGLVGARKQMPPAYSAVKVGGTKSYEAARSGSIIELKPRDIVVHDALLLGVREASDGCDLPSWDVEFHVSKGTYIRALARDAGAALGCPAHVAALERTALGLLSLEECVSLEALADLGDRAALDPVRLLGARFAFAQGDMAARVANGAALGSAELPLFERRRTTSALELCACTAGVRESCEPPKDGELVAVVSDNRLAALYGYDRARDRFKARCVFQTGVSRGRDC</sequence>
<evidence type="ECO:0000313" key="8">
    <source>
        <dbReference type="EMBL" id="PNV66487.1"/>
    </source>
</evidence>
<comment type="caution">
    <text evidence="8">The sequence shown here is derived from an EMBL/GenBank/DDBJ whole genome shotgun (WGS) entry which is preliminary data.</text>
</comment>
<dbReference type="PANTHER" id="PTHR13767">
    <property type="entry name" value="TRNA-PSEUDOURIDINE SYNTHASE"/>
    <property type="match status" value="1"/>
</dbReference>
<evidence type="ECO:0000256" key="3">
    <source>
        <dbReference type="ARBA" id="ARBA00022694"/>
    </source>
</evidence>
<dbReference type="AlphaFoldDB" id="A0A2K2U835"/>
<dbReference type="EC" id="5.4.99.25" evidence="5"/>
<feature type="active site" description="Nucleophile" evidence="5">
    <location>
        <position position="48"/>
    </location>
</feature>
<feature type="domain" description="tRNA pseudouridylate synthase B C-terminal" evidence="7">
    <location>
        <begin position="191"/>
        <end position="231"/>
    </location>
</feature>
<organism evidence="8 9">
    <name type="scientific">Rubneribacter badeniensis</name>
    <dbReference type="NCBI Taxonomy" id="2070688"/>
    <lineage>
        <taxon>Bacteria</taxon>
        <taxon>Bacillati</taxon>
        <taxon>Actinomycetota</taxon>
        <taxon>Coriobacteriia</taxon>
        <taxon>Eggerthellales</taxon>
        <taxon>Eggerthellaceae</taxon>
        <taxon>Rubneribacter</taxon>
    </lineage>
</organism>
<name>A0A2K2U835_9ACTN</name>
<dbReference type="CDD" id="cd02573">
    <property type="entry name" value="PseudoU_synth_EcTruB"/>
    <property type="match status" value="1"/>
</dbReference>
<dbReference type="Pfam" id="PF16198">
    <property type="entry name" value="TruB_C_2"/>
    <property type="match status" value="1"/>
</dbReference>
<dbReference type="InterPro" id="IPR014780">
    <property type="entry name" value="tRNA_psdUridine_synth_TruB"/>
</dbReference>
<dbReference type="EMBL" id="PPEL01000002">
    <property type="protein sequence ID" value="PNV66487.1"/>
    <property type="molecule type" value="Genomic_DNA"/>
</dbReference>
<comment type="similarity">
    <text evidence="2 5">Belongs to the pseudouridine synthase TruB family. Type 1 subfamily.</text>
</comment>
<dbReference type="NCBIfam" id="TIGR00431">
    <property type="entry name" value="TruB"/>
    <property type="match status" value="1"/>
</dbReference>
<evidence type="ECO:0000256" key="2">
    <source>
        <dbReference type="ARBA" id="ARBA00005642"/>
    </source>
</evidence>
<keyword evidence="3 5" id="KW-0819">tRNA processing</keyword>